<protein>
    <submittedName>
        <fullName evidence="1">Methionine synthase 2</fullName>
    </submittedName>
</protein>
<gene>
    <name evidence="1" type="ORF">STAS_21062</name>
</gene>
<evidence type="ECO:0000313" key="2">
    <source>
        <dbReference type="Proteomes" id="UP000325081"/>
    </source>
</evidence>
<proteinExistence type="predicted"/>
<dbReference type="AlphaFoldDB" id="A0A5A7QFU5"/>
<reference evidence="2" key="1">
    <citation type="journal article" date="2019" name="Curr. Biol.">
        <title>Genome Sequence of Striga asiatica Provides Insight into the Evolution of Plant Parasitism.</title>
        <authorList>
            <person name="Yoshida S."/>
            <person name="Kim S."/>
            <person name="Wafula E.K."/>
            <person name="Tanskanen J."/>
            <person name="Kim Y.M."/>
            <person name="Honaas L."/>
            <person name="Yang Z."/>
            <person name="Spallek T."/>
            <person name="Conn C.E."/>
            <person name="Ichihashi Y."/>
            <person name="Cheong K."/>
            <person name="Cui S."/>
            <person name="Der J.P."/>
            <person name="Gundlach H."/>
            <person name="Jiao Y."/>
            <person name="Hori C."/>
            <person name="Ishida J.K."/>
            <person name="Kasahara H."/>
            <person name="Kiba T."/>
            <person name="Kim M.S."/>
            <person name="Koo N."/>
            <person name="Laohavisit A."/>
            <person name="Lee Y.H."/>
            <person name="Lumba S."/>
            <person name="McCourt P."/>
            <person name="Mortimer J.C."/>
            <person name="Mutuku J.M."/>
            <person name="Nomura T."/>
            <person name="Sasaki-Sekimoto Y."/>
            <person name="Seto Y."/>
            <person name="Wang Y."/>
            <person name="Wakatake T."/>
            <person name="Sakakibara H."/>
            <person name="Demura T."/>
            <person name="Yamaguchi S."/>
            <person name="Yoneyama K."/>
            <person name="Manabe R.I."/>
            <person name="Nelson D.C."/>
            <person name="Schulman A.H."/>
            <person name="Timko M.P."/>
            <person name="dePamphilis C.W."/>
            <person name="Choi D."/>
            <person name="Shirasu K."/>
        </authorList>
    </citation>
    <scope>NUCLEOTIDE SEQUENCE [LARGE SCALE GENOMIC DNA]</scope>
    <source>
        <strain evidence="2">cv. UVA1</strain>
    </source>
</reference>
<dbReference type="Proteomes" id="UP000325081">
    <property type="component" value="Unassembled WGS sequence"/>
</dbReference>
<keyword evidence="2" id="KW-1185">Reference proteome</keyword>
<evidence type="ECO:0000313" key="1">
    <source>
        <dbReference type="EMBL" id="GER44173.1"/>
    </source>
</evidence>
<accession>A0A5A7QFU5</accession>
<sequence length="115" mass="12359">MEGRDFRKDMRLTSQLGWFGYSFLLKMSICSLIHTPLDLLFMIELRFVCSITSGEGRMAGKVVAGEVHELEVEAAGKGGEGAVEAVAAEVKETELVKGCEGVCGYEGLGVTNPEA</sequence>
<name>A0A5A7QFU5_STRAF</name>
<comment type="caution">
    <text evidence="1">The sequence shown here is derived from an EMBL/GenBank/DDBJ whole genome shotgun (WGS) entry which is preliminary data.</text>
</comment>
<organism evidence="1 2">
    <name type="scientific">Striga asiatica</name>
    <name type="common">Asiatic witchweed</name>
    <name type="synonym">Buchnera asiatica</name>
    <dbReference type="NCBI Taxonomy" id="4170"/>
    <lineage>
        <taxon>Eukaryota</taxon>
        <taxon>Viridiplantae</taxon>
        <taxon>Streptophyta</taxon>
        <taxon>Embryophyta</taxon>
        <taxon>Tracheophyta</taxon>
        <taxon>Spermatophyta</taxon>
        <taxon>Magnoliopsida</taxon>
        <taxon>eudicotyledons</taxon>
        <taxon>Gunneridae</taxon>
        <taxon>Pentapetalae</taxon>
        <taxon>asterids</taxon>
        <taxon>lamiids</taxon>
        <taxon>Lamiales</taxon>
        <taxon>Orobanchaceae</taxon>
        <taxon>Buchnereae</taxon>
        <taxon>Striga</taxon>
    </lineage>
</organism>
<dbReference type="EMBL" id="BKCP01006848">
    <property type="protein sequence ID" value="GER44173.1"/>
    <property type="molecule type" value="Genomic_DNA"/>
</dbReference>